<comment type="caution">
    <text evidence="3">The sequence shown here is derived from an EMBL/GenBank/DDBJ whole genome shotgun (WGS) entry which is preliminary data.</text>
</comment>
<evidence type="ECO:0000313" key="3">
    <source>
        <dbReference type="EMBL" id="TCV95768.1"/>
    </source>
</evidence>
<organism evidence="3 4">
    <name type="scientific">Luteibacter rhizovicinus</name>
    <dbReference type="NCBI Taxonomy" id="242606"/>
    <lineage>
        <taxon>Bacteria</taxon>
        <taxon>Pseudomonadati</taxon>
        <taxon>Pseudomonadota</taxon>
        <taxon>Gammaproteobacteria</taxon>
        <taxon>Lysobacterales</taxon>
        <taxon>Rhodanobacteraceae</taxon>
        <taxon>Luteibacter</taxon>
    </lineage>
</organism>
<dbReference type="Proteomes" id="UP000295645">
    <property type="component" value="Unassembled WGS sequence"/>
</dbReference>
<accession>A0A4R3YVD1</accession>
<dbReference type="RefSeq" id="WP_132142010.1">
    <property type="nucleotide sequence ID" value="NZ_SMCS01000002.1"/>
</dbReference>
<evidence type="ECO:0000256" key="1">
    <source>
        <dbReference type="ARBA" id="ARBA00022679"/>
    </source>
</evidence>
<evidence type="ECO:0000259" key="2">
    <source>
        <dbReference type="Pfam" id="PF00534"/>
    </source>
</evidence>
<dbReference type="GO" id="GO:0009103">
    <property type="term" value="P:lipopolysaccharide biosynthetic process"/>
    <property type="evidence" value="ECO:0007669"/>
    <property type="project" value="TreeGrafter"/>
</dbReference>
<dbReference type="PANTHER" id="PTHR46401">
    <property type="entry name" value="GLYCOSYLTRANSFERASE WBBK-RELATED"/>
    <property type="match status" value="1"/>
</dbReference>
<name>A0A4R3YVD1_9GAMM</name>
<feature type="domain" description="Glycosyl transferase family 1" evidence="2">
    <location>
        <begin position="225"/>
        <end position="379"/>
    </location>
</feature>
<dbReference type="CDD" id="cd03809">
    <property type="entry name" value="GT4_MtfB-like"/>
    <property type="match status" value="2"/>
</dbReference>
<evidence type="ECO:0000313" key="4">
    <source>
        <dbReference type="Proteomes" id="UP000295645"/>
    </source>
</evidence>
<dbReference type="GO" id="GO:0016757">
    <property type="term" value="F:glycosyltransferase activity"/>
    <property type="evidence" value="ECO:0007669"/>
    <property type="project" value="InterPro"/>
</dbReference>
<sequence>MRVLIDLQACQSPGGRIRGVGRYCLALAQAMALADRQHEVWFLLNGAMTASAAYLRDTLRGFVAPDRVVCWQSVVPTAAIDPANHLRGIVAECVREQFIEDFCADVVLTMSMVDGYGDSVVTSVRPGSSALQVAIVFDLIPLVVPDVYLANPNVATWYMRKLDHLRRCDLLLGISEFTTQEASSLLGVKPGTVVNISAAVDTAFRPLSGKVNAAAVGRKYGIVRPFVMYAGGYDPRKNLVRLIEAYASLPITLREQHQLVFVGGIGEPEHEALKDARNDHGLSPDELVFTGFVSDEELVRFYNASALYAFPSTHEGFGLPALEAMSCGAVVVGSNTTSLPEVINCDEALFDPYDVVSISMALHRGLADEGFRQRIREHGIAQAKRFSWDNSARLAWEAIEQRFAEDRKRLAEPSALSVDGSRRIALLTSGASLDALAKLSGHVDVFGDLSDHAFAHARLPLAWKKHSIHSFIGSMFDEVYIDVLNVESTASLLIAARECRAALLLRDDVCDLVAKELNHQDPMLLTAMLYGWGGYAALDRRERIDGFAGLPMAALSLGSPRWHIADPSDLAKGRGLASHIDELVSIPGVSGLATDDLSRIAAAMAENAPARFRQRALYVDISQLVLTDAGTGIQRVVRHIVAELLGAVPEGFRVEPVYIHAGDVFRYARSYVGRRFHHGATLPGDSPVDFRQGDIFLGLDLAAHLVPAHKSTFVRMRSLGVRVTFVVYDMLPLFRPDCFDPPGLPTFRAWYEAIAEVADGIVAISRTVANEFKRWLPQAAPPRVTPLRLGWFHLGADLAKGVTAPADPSALPSGLDSQPTLLMVGTVEPRKGHAQALAAVEELWSRGVKVNLVLVGKAGWHVEKLVSVLRHHPQLGKRLFWMEKAGDNELVAMYHAASALLAASEGEGFGLPLIEAAQYGLPIIARDLPVFREVAGEHAFYFSGLEAVPMANALELWLGLHAQGQAPASRDMPWLTWEQSAAQLIDVVADDGWQDSWASEGNRRFLASDYRAESTTGRLARECRATTCMPGLLFGTPAFELAAGRYSIRVDGEFASGHGRAWIDVVAQEGRWRLGSDPLIPGTGVIGTHDLVLDEDIRGMQVRIMVDADAKVLFHTVEIEPVA</sequence>
<dbReference type="EMBL" id="SMCS01000002">
    <property type="protein sequence ID" value="TCV95768.1"/>
    <property type="molecule type" value="Genomic_DNA"/>
</dbReference>
<dbReference type="OrthoDB" id="9801609at2"/>
<dbReference type="Gene3D" id="3.40.50.2000">
    <property type="entry name" value="Glycogen Phosphorylase B"/>
    <property type="match status" value="4"/>
</dbReference>
<dbReference type="SUPFAM" id="SSF53756">
    <property type="entry name" value="UDP-Glycosyltransferase/glycogen phosphorylase"/>
    <property type="match status" value="2"/>
</dbReference>
<proteinExistence type="predicted"/>
<keyword evidence="1" id="KW-0808">Transferase</keyword>
<reference evidence="3 4" key="1">
    <citation type="submission" date="2019-03" db="EMBL/GenBank/DDBJ databases">
        <title>Above-ground endophytic microbial communities from plants in different locations in the United States.</title>
        <authorList>
            <person name="Frank C."/>
        </authorList>
    </citation>
    <scope>NUCLEOTIDE SEQUENCE [LARGE SCALE GENOMIC DNA]</scope>
    <source>
        <strain evidence="3 4">LP_13_YM</strain>
    </source>
</reference>
<dbReference type="Pfam" id="PF00534">
    <property type="entry name" value="Glycos_transf_1"/>
    <property type="match status" value="2"/>
</dbReference>
<protein>
    <recommendedName>
        <fullName evidence="2">Glycosyl transferase family 1 domain-containing protein</fullName>
    </recommendedName>
</protein>
<dbReference type="InterPro" id="IPR001296">
    <property type="entry name" value="Glyco_trans_1"/>
</dbReference>
<gene>
    <name evidence="3" type="ORF">EC912_102112</name>
</gene>
<dbReference type="AlphaFoldDB" id="A0A4R3YVD1"/>
<dbReference type="PANTHER" id="PTHR46401:SF2">
    <property type="entry name" value="GLYCOSYLTRANSFERASE WBBK-RELATED"/>
    <property type="match status" value="1"/>
</dbReference>
<keyword evidence="4" id="KW-1185">Reference proteome</keyword>
<feature type="domain" description="Glycosyl transferase family 1" evidence="2">
    <location>
        <begin position="817"/>
        <end position="939"/>
    </location>
</feature>